<comment type="caution">
    <text evidence="1">The sequence shown here is derived from an EMBL/GenBank/DDBJ whole genome shotgun (WGS) entry which is preliminary data.</text>
</comment>
<organism evidence="1 2">
    <name type="scientific">Paenibacillus lemnae</name>
    <dbReference type="NCBI Taxonomy" id="1330551"/>
    <lineage>
        <taxon>Bacteria</taxon>
        <taxon>Bacillati</taxon>
        <taxon>Bacillota</taxon>
        <taxon>Bacilli</taxon>
        <taxon>Bacillales</taxon>
        <taxon>Paenibacillaceae</taxon>
        <taxon>Paenibacillus</taxon>
    </lineage>
</organism>
<dbReference type="RefSeq" id="WP_211184441.1">
    <property type="nucleotide sequence ID" value="NZ_JABBPN010000003.1"/>
</dbReference>
<dbReference type="EMBL" id="JABBPN010000003">
    <property type="protein sequence ID" value="NMO95223.1"/>
    <property type="molecule type" value="Genomic_DNA"/>
</dbReference>
<keyword evidence="2" id="KW-1185">Reference proteome</keyword>
<gene>
    <name evidence="1" type="ORF">HII30_05400</name>
</gene>
<proteinExistence type="predicted"/>
<protein>
    <submittedName>
        <fullName evidence="1">Uncharacterized protein</fullName>
    </submittedName>
</protein>
<dbReference type="Proteomes" id="UP000565468">
    <property type="component" value="Unassembled WGS sequence"/>
</dbReference>
<evidence type="ECO:0000313" key="1">
    <source>
        <dbReference type="EMBL" id="NMO95223.1"/>
    </source>
</evidence>
<name>A0A848M5Y2_PAELE</name>
<dbReference type="AlphaFoldDB" id="A0A848M5Y2"/>
<evidence type="ECO:0000313" key="2">
    <source>
        <dbReference type="Proteomes" id="UP000565468"/>
    </source>
</evidence>
<reference evidence="1 2" key="1">
    <citation type="submission" date="2020-04" db="EMBL/GenBank/DDBJ databases">
        <title>Paenibacillus algicola sp. nov., a novel marine bacterium producing alginate lyase.</title>
        <authorList>
            <person name="Huang H."/>
        </authorList>
    </citation>
    <scope>NUCLEOTIDE SEQUENCE [LARGE SCALE GENOMIC DNA]</scope>
    <source>
        <strain evidence="1 2">L7-75</strain>
    </source>
</reference>
<accession>A0A848M5Y2</accession>
<sequence>MGITEVKLHIQLKPGVQLIDIYGYKTEWLSDYHCVISLGSICSDVRKQAVIAFHMDGRTSGIHPMIITHWSYRDDGRVQVMTPASEQSIQFSNHTSVMQCHLNNKVDKYLRLLQNPVLLEKALQYFEQGEIMLGEDLLLRRADEMLLCALRWNDADMLQDAELLYALARRWVDTYAYVSQIG</sequence>